<reference evidence="1 2" key="1">
    <citation type="journal article" date="2020" name="Harmful Algae">
        <title>Molecular and morphological characterization of a novel dihydroanatoxin-a producing Microcoleus species (cyanobacteria) from the Russian River, California, USA.</title>
        <authorList>
            <person name="Conklin K.Y."/>
            <person name="Stancheva R."/>
            <person name="Otten T.G."/>
            <person name="Fadness R."/>
            <person name="Boyer G.L."/>
            <person name="Read B."/>
            <person name="Zhang X."/>
            <person name="Sheath R.G."/>
        </authorList>
    </citation>
    <scope>NUCLEOTIDE SEQUENCE [LARGE SCALE GENOMIC DNA]</scope>
    <source>
        <strain evidence="1 2">PTRS2</strain>
    </source>
</reference>
<keyword evidence="2" id="KW-1185">Reference proteome</keyword>
<name>A0ABU8YPD2_9CYAN</name>
<evidence type="ECO:0000313" key="1">
    <source>
        <dbReference type="EMBL" id="MEK0186235.1"/>
    </source>
</evidence>
<dbReference type="RefSeq" id="WP_340518077.1">
    <property type="nucleotide sequence ID" value="NZ_JBBLXS010000195.1"/>
</dbReference>
<proteinExistence type="predicted"/>
<accession>A0ABU8YPD2</accession>
<evidence type="ECO:0000313" key="2">
    <source>
        <dbReference type="Proteomes" id="UP001384579"/>
    </source>
</evidence>
<comment type="caution">
    <text evidence="1">The sequence shown here is derived from an EMBL/GenBank/DDBJ whole genome shotgun (WGS) entry which is preliminary data.</text>
</comment>
<dbReference type="Proteomes" id="UP001384579">
    <property type="component" value="Unassembled WGS sequence"/>
</dbReference>
<gene>
    <name evidence="1" type="ORF">WMG39_15455</name>
</gene>
<sequence>MFSEENLLQTIKKSYSVLQASLDKGWQEFKDSDDFLIVEHFNQQIDWWYNSKYFGVIPNPGHWYSSQLAAKYFIREVGKLGIYFDAIYPGDFSQSIEGEREDGLDVRRFQLTAFHQTQPICIFQLDFIHDHGKFYFIYPPQLSIFELEAIERKEFLSGVTELKKSAKNEQVSLLA</sequence>
<protein>
    <submittedName>
        <fullName evidence="1">Uncharacterized protein</fullName>
    </submittedName>
</protein>
<organism evidence="1 2">
    <name type="scientific">Microcoleus anatoxicus PTRS2</name>
    <dbReference type="NCBI Taxonomy" id="2705321"/>
    <lineage>
        <taxon>Bacteria</taxon>
        <taxon>Bacillati</taxon>
        <taxon>Cyanobacteriota</taxon>
        <taxon>Cyanophyceae</taxon>
        <taxon>Oscillatoriophycideae</taxon>
        <taxon>Oscillatoriales</taxon>
        <taxon>Microcoleaceae</taxon>
        <taxon>Microcoleus</taxon>
        <taxon>Microcoleus anatoxicus</taxon>
    </lineage>
</organism>
<dbReference type="EMBL" id="JBBLXS010000195">
    <property type="protein sequence ID" value="MEK0186235.1"/>
    <property type="molecule type" value="Genomic_DNA"/>
</dbReference>